<dbReference type="PANTHER" id="PTHR39466:SF1">
    <property type="entry name" value="RGS DOMAIN-CONTAINING PROTEIN"/>
    <property type="match status" value="1"/>
</dbReference>
<organism evidence="2 3">
    <name type="scientific">Cytospora schulzeri</name>
    <dbReference type="NCBI Taxonomy" id="448051"/>
    <lineage>
        <taxon>Eukaryota</taxon>
        <taxon>Fungi</taxon>
        <taxon>Dikarya</taxon>
        <taxon>Ascomycota</taxon>
        <taxon>Pezizomycotina</taxon>
        <taxon>Sordariomycetes</taxon>
        <taxon>Sordariomycetidae</taxon>
        <taxon>Diaporthales</taxon>
        <taxon>Cytosporaceae</taxon>
        <taxon>Cytospora</taxon>
    </lineage>
</organism>
<dbReference type="Proteomes" id="UP000283895">
    <property type="component" value="Unassembled WGS sequence"/>
</dbReference>
<dbReference type="SUPFAM" id="SSF48097">
    <property type="entry name" value="Regulator of G-protein signaling, RGS"/>
    <property type="match status" value="1"/>
</dbReference>
<dbReference type="PANTHER" id="PTHR39466">
    <property type="entry name" value="RGS DOMAIN-CONTAINING PROTEIN"/>
    <property type="match status" value="1"/>
</dbReference>
<evidence type="ECO:0008006" key="4">
    <source>
        <dbReference type="Google" id="ProtNLM"/>
    </source>
</evidence>
<name>A0A423X2S7_9PEZI</name>
<evidence type="ECO:0000313" key="3">
    <source>
        <dbReference type="Proteomes" id="UP000283895"/>
    </source>
</evidence>
<dbReference type="EMBL" id="LKEA01000003">
    <property type="protein sequence ID" value="ROW10096.1"/>
    <property type="molecule type" value="Genomic_DNA"/>
</dbReference>
<dbReference type="OrthoDB" id="3232309at2759"/>
<dbReference type="AlphaFoldDB" id="A0A423X2S7"/>
<keyword evidence="1" id="KW-1133">Transmembrane helix</keyword>
<dbReference type="Gene3D" id="1.10.167.10">
    <property type="entry name" value="Regulator of G-protein Signalling 4, domain 2"/>
    <property type="match status" value="1"/>
</dbReference>
<accession>A0A423X2S7</accession>
<keyword evidence="1" id="KW-0472">Membrane</keyword>
<keyword evidence="3" id="KW-1185">Reference proteome</keyword>
<protein>
    <recommendedName>
        <fullName evidence="4">RGS domain-containing protein</fullName>
    </recommendedName>
</protein>
<dbReference type="STRING" id="356882.A0A423X2S7"/>
<gene>
    <name evidence="2" type="ORF">VMCG_02095</name>
</gene>
<dbReference type="InterPro" id="IPR036305">
    <property type="entry name" value="RGS_sf"/>
</dbReference>
<proteinExistence type="predicted"/>
<evidence type="ECO:0000313" key="2">
    <source>
        <dbReference type="EMBL" id="ROW10096.1"/>
    </source>
</evidence>
<comment type="caution">
    <text evidence="2">The sequence shown here is derived from an EMBL/GenBank/DDBJ whole genome shotgun (WGS) entry which is preliminary data.</text>
</comment>
<reference evidence="2 3" key="1">
    <citation type="submission" date="2015-09" db="EMBL/GenBank/DDBJ databases">
        <title>Host preference determinants of Valsa canker pathogens revealed by comparative genomics.</title>
        <authorList>
            <person name="Yin Z."/>
            <person name="Huang L."/>
        </authorList>
    </citation>
    <scope>NUCLEOTIDE SEQUENCE [LARGE SCALE GENOMIC DNA]</scope>
    <source>
        <strain evidence="2 3">03-1</strain>
    </source>
</reference>
<dbReference type="InterPro" id="IPR044926">
    <property type="entry name" value="RGS_subdomain_2"/>
</dbReference>
<keyword evidence="1" id="KW-0812">Transmembrane</keyword>
<evidence type="ECO:0000256" key="1">
    <source>
        <dbReference type="SAM" id="Phobius"/>
    </source>
</evidence>
<feature type="transmembrane region" description="Helical" evidence="1">
    <location>
        <begin position="330"/>
        <end position="353"/>
    </location>
</feature>
<sequence>MGFLGFGYRRPAAQPVGGILDKDSQQSFDSYTSQDLSLKSGRSEASAGIPEALCFDKIIEGGTCPPLTIRDFMNYLIYIEHSAENLQFFLWYRDYTTRFQSASTSDLVLAPEWTREQQEESFTRLQKEHREGLKRDPAATAAIFRGTDFEKRWAMSPSAIAMEKPNPMFADGNPFCTPPMTPNGRDSGSEYTSMTNMTMYRGQAQDAFAAAGIKAPFTIQPFREEIDRVIATYVMDDAPRQLNLSSRERRQLLTALSSTTHPTAFRQVAHSVEANLRLQAHPNFVRWSIFNGSAARVTFANCLGAVLIVSALLAYVLITLSSAPRGYRAIPAVGILLGVSTQVAALKGMCVVLHGLHHRHVRPWELFVDEEGAIGGGEEEGVVVGGKQSSGSSCPKGSFESFGSSNSYEEQPWVVRYQKRNLIRKIFDREVWIQEPALRTIQDTIFIQAMLVAVSLTYLTPDLKLHQLNDNSRLRPSTHVMRASRSRVRDAPLRSSRTRPVPDGAYHPPVNAAQLCGVDNGAAAVWAGCPLAHACREA</sequence>
<feature type="transmembrane region" description="Helical" evidence="1">
    <location>
        <begin position="297"/>
        <end position="318"/>
    </location>
</feature>